<dbReference type="GO" id="GO:0006355">
    <property type="term" value="P:regulation of DNA-templated transcription"/>
    <property type="evidence" value="ECO:0007669"/>
    <property type="project" value="InterPro"/>
</dbReference>
<evidence type="ECO:0000259" key="2">
    <source>
        <dbReference type="PROSITE" id="PS51372"/>
    </source>
</evidence>
<dbReference type="Pfam" id="PF00874">
    <property type="entry name" value="PRD"/>
    <property type="match status" value="2"/>
</dbReference>
<dbReference type="SMART" id="SM01061">
    <property type="entry name" value="CAT_RBD"/>
    <property type="match status" value="1"/>
</dbReference>
<organism evidence="3 4">
    <name type="scientific">Anaeromonas frigoriresistens</name>
    <dbReference type="NCBI Taxonomy" id="2683708"/>
    <lineage>
        <taxon>Bacteria</taxon>
        <taxon>Bacillati</taxon>
        <taxon>Bacillota</taxon>
        <taxon>Tissierellia</taxon>
        <taxon>Tissierellales</taxon>
        <taxon>Thermohalobacteraceae</taxon>
        <taxon>Anaeromonas</taxon>
    </lineage>
</organism>
<gene>
    <name evidence="3" type="ORF">GOQ27_02170</name>
</gene>
<dbReference type="Gene3D" id="2.30.24.10">
    <property type="entry name" value="CAT RNA-binding domain"/>
    <property type="match status" value="1"/>
</dbReference>
<evidence type="ECO:0000313" key="4">
    <source>
        <dbReference type="Proteomes" id="UP000724672"/>
    </source>
</evidence>
<accession>A0A942Z5B4</accession>
<dbReference type="Pfam" id="PF03123">
    <property type="entry name" value="CAT_RBD"/>
    <property type="match status" value="1"/>
</dbReference>
<dbReference type="AlphaFoldDB" id="A0A942Z5B4"/>
<dbReference type="SUPFAM" id="SSF50151">
    <property type="entry name" value="SacY-like RNA-binding domain"/>
    <property type="match status" value="1"/>
</dbReference>
<dbReference type="GO" id="GO:0003723">
    <property type="term" value="F:RNA binding"/>
    <property type="evidence" value="ECO:0007669"/>
    <property type="project" value="InterPro"/>
</dbReference>
<evidence type="ECO:0000256" key="1">
    <source>
        <dbReference type="ARBA" id="ARBA00022737"/>
    </source>
</evidence>
<dbReference type="SUPFAM" id="SSF63520">
    <property type="entry name" value="PTS-regulatory domain, PRD"/>
    <property type="match status" value="2"/>
</dbReference>
<reference evidence="3" key="1">
    <citation type="submission" date="2019-12" db="EMBL/GenBank/DDBJ databases">
        <title>Clostridiaceae gen. nov. sp. nov., isolated from sediment in Xinjiang, China.</title>
        <authorList>
            <person name="Zhang R."/>
        </authorList>
    </citation>
    <scope>NUCLEOTIDE SEQUENCE</scope>
    <source>
        <strain evidence="3">D2Q-11</strain>
    </source>
</reference>
<feature type="domain" description="PRD" evidence="2">
    <location>
        <begin position="174"/>
        <end position="280"/>
    </location>
</feature>
<dbReference type="InterPro" id="IPR004341">
    <property type="entry name" value="CAT_RNA-bd_dom"/>
</dbReference>
<dbReference type="Gene3D" id="1.10.1790.10">
    <property type="entry name" value="PRD domain"/>
    <property type="match status" value="2"/>
</dbReference>
<keyword evidence="1" id="KW-0677">Repeat</keyword>
<dbReference type="EMBL" id="WSFT01000014">
    <property type="protein sequence ID" value="MBS4537246.1"/>
    <property type="molecule type" value="Genomic_DNA"/>
</dbReference>
<comment type="caution">
    <text evidence="3">The sequence shown here is derived from an EMBL/GenBank/DDBJ whole genome shotgun (WGS) entry which is preliminary data.</text>
</comment>
<dbReference type="InterPro" id="IPR036634">
    <property type="entry name" value="PRD_sf"/>
</dbReference>
<name>A0A942Z5B4_9FIRM</name>
<proteinExistence type="predicted"/>
<feature type="domain" description="PRD" evidence="2">
    <location>
        <begin position="68"/>
        <end position="173"/>
    </location>
</feature>
<dbReference type="InterPro" id="IPR050661">
    <property type="entry name" value="BglG_antiterminators"/>
</dbReference>
<sequence>MEEYLITKILSNNVVLVTKQNKDFILVGKGIGFGKKKGQFISNLKDIENTFVSLEGINSGEYKDLLSKVDPQIIELTQDIVKMVSEEIDENLNPHFHLGLIDHINFAIKRLKEGIEIVNPFLSETKLLYPKEFGLAQRSVKILRNNLNIDIPEAEVGFITFHIYGATNDKTKNDAFKNSKIISKIIQFIQRKLEINLDKNSFNYVRFVSHIRGVLDRIKRNKTVTNVFLNQLKNDLSYEFKVAYDISKIIENDLKIKVPEDEIGFIALHLYKLRLSSEESSPSER</sequence>
<dbReference type="PANTHER" id="PTHR30185">
    <property type="entry name" value="CRYPTIC BETA-GLUCOSIDE BGL OPERON ANTITERMINATOR"/>
    <property type="match status" value="1"/>
</dbReference>
<dbReference type="Proteomes" id="UP000724672">
    <property type="component" value="Unassembled WGS sequence"/>
</dbReference>
<dbReference type="RefSeq" id="WP_203365178.1">
    <property type="nucleotide sequence ID" value="NZ_WSFT01000014.1"/>
</dbReference>
<evidence type="ECO:0000313" key="3">
    <source>
        <dbReference type="EMBL" id="MBS4537246.1"/>
    </source>
</evidence>
<keyword evidence="4" id="KW-1185">Reference proteome</keyword>
<dbReference type="InterPro" id="IPR036650">
    <property type="entry name" value="CAT_RNA-bd_dom_sf"/>
</dbReference>
<dbReference type="InterPro" id="IPR011608">
    <property type="entry name" value="PRD"/>
</dbReference>
<protein>
    <submittedName>
        <fullName evidence="3">PRD domain-containing protein</fullName>
    </submittedName>
</protein>
<dbReference type="PANTHER" id="PTHR30185:SF16">
    <property type="entry name" value="PROTEIN GLCT"/>
    <property type="match status" value="1"/>
</dbReference>
<dbReference type="PROSITE" id="PS51372">
    <property type="entry name" value="PRD_2"/>
    <property type="match status" value="2"/>
</dbReference>